<dbReference type="InterPro" id="IPR013099">
    <property type="entry name" value="K_chnl_dom"/>
</dbReference>
<dbReference type="STRING" id="1075417.SAMN05421823_11112"/>
<gene>
    <name evidence="4" type="ORF">SAMN05421823_11112</name>
</gene>
<sequence>MFMQLLCAFAGLGLLLLALSDFAVTAFVPTGEGRLTALVGRGVYKLLLWLSGYNGYNRRLNYIGLVAIVAISTVWISLLWLGFTLIYLSDVNSILVGTSKTPADFFEKLYHVGYTISTLGIGDYVPGNDFWRVVTSLVSFVGLVTITMSITYLIPVISNAIHKRSLSLQISSLGQTPEDIVLNSYDGHDFRSIESTLTSLSSEIFLYTQNNVAYPILHYMHSCNPSENIVLRLAALDEALTLFLFHVPDELRPSLLSLQSARRAITAYLQTILYLELPDEAPPYPRFALLERRTGLAFVGTEGAAQRQIYQSLDKRRKLLLANVQKDGWQWQDLDGPKYQTDLDAPFADQRQPSDARR</sequence>
<dbReference type="SUPFAM" id="SSF81324">
    <property type="entry name" value="Voltage-gated potassium channels"/>
    <property type="match status" value="1"/>
</dbReference>
<dbReference type="Proteomes" id="UP000198510">
    <property type="component" value="Unassembled WGS sequence"/>
</dbReference>
<evidence type="ECO:0000256" key="2">
    <source>
        <dbReference type="SAM" id="Phobius"/>
    </source>
</evidence>
<feature type="transmembrane region" description="Helical" evidence="2">
    <location>
        <begin position="65"/>
        <end position="88"/>
    </location>
</feature>
<dbReference type="EMBL" id="FNFO01000011">
    <property type="protein sequence ID" value="SDM17534.1"/>
    <property type="molecule type" value="Genomic_DNA"/>
</dbReference>
<keyword evidence="2" id="KW-0812">Transmembrane</keyword>
<feature type="region of interest" description="Disordered" evidence="1">
    <location>
        <begin position="335"/>
        <end position="358"/>
    </location>
</feature>
<keyword evidence="2" id="KW-0472">Membrane</keyword>
<feature type="domain" description="Potassium channel" evidence="3">
    <location>
        <begin position="78"/>
        <end position="157"/>
    </location>
</feature>
<dbReference type="AlphaFoldDB" id="A0A1G9R2R3"/>
<feature type="transmembrane region" description="Helical" evidence="2">
    <location>
        <begin position="35"/>
        <end position="53"/>
    </location>
</feature>
<evidence type="ECO:0000256" key="1">
    <source>
        <dbReference type="SAM" id="MobiDB-lite"/>
    </source>
</evidence>
<reference evidence="4 5" key="1">
    <citation type="submission" date="2016-10" db="EMBL/GenBank/DDBJ databases">
        <authorList>
            <person name="de Groot N.N."/>
        </authorList>
    </citation>
    <scope>NUCLEOTIDE SEQUENCE [LARGE SCALE GENOMIC DNA]</scope>
    <source>
        <strain evidence="4 5">DSM 25186</strain>
    </source>
</reference>
<feature type="transmembrane region" description="Helical" evidence="2">
    <location>
        <begin position="130"/>
        <end position="154"/>
    </location>
</feature>
<evidence type="ECO:0000259" key="3">
    <source>
        <dbReference type="Pfam" id="PF07885"/>
    </source>
</evidence>
<dbReference type="Pfam" id="PF07885">
    <property type="entry name" value="Ion_trans_2"/>
    <property type="match status" value="1"/>
</dbReference>
<keyword evidence="2" id="KW-1133">Transmembrane helix</keyword>
<protein>
    <submittedName>
        <fullName evidence="4">Ion channel</fullName>
    </submittedName>
</protein>
<keyword evidence="5" id="KW-1185">Reference proteome</keyword>
<evidence type="ECO:0000313" key="4">
    <source>
        <dbReference type="EMBL" id="SDM17534.1"/>
    </source>
</evidence>
<organism evidence="4 5">
    <name type="scientific">Catalinimonas alkaloidigena</name>
    <dbReference type="NCBI Taxonomy" id="1075417"/>
    <lineage>
        <taxon>Bacteria</taxon>
        <taxon>Pseudomonadati</taxon>
        <taxon>Bacteroidota</taxon>
        <taxon>Cytophagia</taxon>
        <taxon>Cytophagales</taxon>
        <taxon>Catalimonadaceae</taxon>
        <taxon>Catalinimonas</taxon>
    </lineage>
</organism>
<accession>A0A1G9R2R3</accession>
<dbReference type="Gene3D" id="1.10.287.70">
    <property type="match status" value="1"/>
</dbReference>
<proteinExistence type="predicted"/>
<name>A0A1G9R2R3_9BACT</name>
<evidence type="ECO:0000313" key="5">
    <source>
        <dbReference type="Proteomes" id="UP000198510"/>
    </source>
</evidence>
<dbReference type="RefSeq" id="WP_176956170.1">
    <property type="nucleotide sequence ID" value="NZ_FNFO01000011.1"/>
</dbReference>